<feature type="domain" description="DUF1980" evidence="3">
    <location>
        <begin position="174"/>
        <end position="239"/>
    </location>
</feature>
<proteinExistence type="predicted"/>
<evidence type="ECO:0000259" key="3">
    <source>
        <dbReference type="Pfam" id="PF21537"/>
    </source>
</evidence>
<feature type="transmembrane region" description="Helical" evidence="1">
    <location>
        <begin position="38"/>
        <end position="60"/>
    </location>
</feature>
<evidence type="ECO:0000256" key="1">
    <source>
        <dbReference type="SAM" id="Phobius"/>
    </source>
</evidence>
<dbReference type="PANTHER" id="PTHR40047">
    <property type="entry name" value="UPF0703 PROTEIN YCGQ"/>
    <property type="match status" value="1"/>
</dbReference>
<keyword evidence="5" id="KW-1185">Reference proteome</keyword>
<keyword evidence="1" id="KW-1133">Transmembrane helix</keyword>
<evidence type="ECO:0000259" key="2">
    <source>
        <dbReference type="Pfam" id="PF09323"/>
    </source>
</evidence>
<feature type="transmembrane region" description="Helical" evidence="1">
    <location>
        <begin position="81"/>
        <end position="102"/>
    </location>
</feature>
<dbReference type="Proteomes" id="UP001476282">
    <property type="component" value="Unassembled WGS sequence"/>
</dbReference>
<evidence type="ECO:0000313" key="5">
    <source>
        <dbReference type="Proteomes" id="UP001476282"/>
    </source>
</evidence>
<dbReference type="RefSeq" id="WP_353566825.1">
    <property type="nucleotide sequence ID" value="NZ_BAABRI010000009.1"/>
</dbReference>
<keyword evidence="1" id="KW-0812">Transmembrane</keyword>
<protein>
    <recommendedName>
        <fullName evidence="6">TIGR03943 family protein</fullName>
    </recommendedName>
</protein>
<dbReference type="Pfam" id="PF09323">
    <property type="entry name" value="DUF1980"/>
    <property type="match status" value="1"/>
</dbReference>
<evidence type="ECO:0008006" key="6">
    <source>
        <dbReference type="Google" id="ProtNLM"/>
    </source>
</evidence>
<dbReference type="EMBL" id="BAABRI010000009">
    <property type="protein sequence ID" value="GAA5482692.1"/>
    <property type="molecule type" value="Genomic_DNA"/>
</dbReference>
<accession>A0ABP9UPT4</accession>
<dbReference type="PANTHER" id="PTHR40047:SF1">
    <property type="entry name" value="UPF0703 PROTEIN YCGQ"/>
    <property type="match status" value="1"/>
</dbReference>
<gene>
    <name evidence="4" type="ORF">Hsar01_01915</name>
</gene>
<dbReference type="Pfam" id="PF21537">
    <property type="entry name" value="DUF1980_C"/>
    <property type="match status" value="1"/>
</dbReference>
<reference evidence="4 5" key="1">
    <citation type="submission" date="2024-02" db="EMBL/GenBank/DDBJ databases">
        <title>Haloferula sargassicola NBRC 104335.</title>
        <authorList>
            <person name="Ichikawa N."/>
            <person name="Katano-Makiyama Y."/>
            <person name="Hidaka K."/>
        </authorList>
    </citation>
    <scope>NUCLEOTIDE SEQUENCE [LARGE SCALE GENOMIC DNA]</scope>
    <source>
        <strain evidence="4 5">NBRC 104335</strain>
    </source>
</reference>
<keyword evidence="1" id="KW-0472">Membrane</keyword>
<dbReference type="InterPro" id="IPR052955">
    <property type="entry name" value="UPF0703_membrane_permease"/>
</dbReference>
<dbReference type="InterPro" id="IPR048493">
    <property type="entry name" value="DUF1980_N"/>
</dbReference>
<comment type="caution">
    <text evidence="4">The sequence shown here is derived from an EMBL/GenBank/DDBJ whole genome shotgun (WGS) entry which is preliminary data.</text>
</comment>
<dbReference type="InterPro" id="IPR048447">
    <property type="entry name" value="DUF1980_C"/>
</dbReference>
<evidence type="ECO:0000313" key="4">
    <source>
        <dbReference type="EMBL" id="GAA5482692.1"/>
    </source>
</evidence>
<sequence>MSAILNRVLQSLALILWGGTLVAFHASGRMVKYLAPDFRTLALGGGLGLIVLGLFCLLTARRKADCGHDHGPGDAHDHESLDIHPLGAFLIMVAPVALAVVWTTDGYSVAALTRKGLDDSPQESGLFLASTLPPLTKEIIESQHPPDKNGYREFPLLDLYFSSGDPEMIGLVEGMQVVTDGRVVDDPDPHAPAAQRRLYRLFITCCAADSRPIAIIVRFEEPAPEFEENEWVRLSGTITFPDEGEGRQAVLDVDFPEIVPAPPEESFMRGY</sequence>
<feature type="domain" description="DUF1980" evidence="2">
    <location>
        <begin position="9"/>
        <end position="102"/>
    </location>
</feature>
<organism evidence="4 5">
    <name type="scientific">Haloferula sargassicola</name>
    <dbReference type="NCBI Taxonomy" id="490096"/>
    <lineage>
        <taxon>Bacteria</taxon>
        <taxon>Pseudomonadati</taxon>
        <taxon>Verrucomicrobiota</taxon>
        <taxon>Verrucomicrobiia</taxon>
        <taxon>Verrucomicrobiales</taxon>
        <taxon>Verrucomicrobiaceae</taxon>
        <taxon>Haloferula</taxon>
    </lineage>
</organism>
<name>A0ABP9UPT4_9BACT</name>